<feature type="non-terminal residue" evidence="1">
    <location>
        <position position="1"/>
    </location>
</feature>
<dbReference type="Proteomes" id="UP000054007">
    <property type="component" value="Unassembled WGS sequence"/>
</dbReference>
<sequence>PTLGLYSALRACRAMVFKSRRQSRLTVATMFCNVGTIPSTAVMCCCSSVSGTGVGAAAGVDGPASAFWGEGAEADDAD</sequence>
<dbReference type="AlphaFoldDB" id="A0A0D7B2P3"/>
<organism evidence="1 2">
    <name type="scientific">Cylindrobasidium torrendii FP15055 ss-10</name>
    <dbReference type="NCBI Taxonomy" id="1314674"/>
    <lineage>
        <taxon>Eukaryota</taxon>
        <taxon>Fungi</taxon>
        <taxon>Dikarya</taxon>
        <taxon>Basidiomycota</taxon>
        <taxon>Agaricomycotina</taxon>
        <taxon>Agaricomycetes</taxon>
        <taxon>Agaricomycetidae</taxon>
        <taxon>Agaricales</taxon>
        <taxon>Marasmiineae</taxon>
        <taxon>Physalacriaceae</taxon>
        <taxon>Cylindrobasidium</taxon>
    </lineage>
</organism>
<dbReference type="OrthoDB" id="2910933at2759"/>
<evidence type="ECO:0000313" key="1">
    <source>
        <dbReference type="EMBL" id="KIY64742.1"/>
    </source>
</evidence>
<name>A0A0D7B2P3_9AGAR</name>
<accession>A0A0D7B2P3</accession>
<reference evidence="1 2" key="1">
    <citation type="journal article" date="2015" name="Fungal Genet. Biol.">
        <title>Evolution of novel wood decay mechanisms in Agaricales revealed by the genome sequences of Fistulina hepatica and Cylindrobasidium torrendii.</title>
        <authorList>
            <person name="Floudas D."/>
            <person name="Held B.W."/>
            <person name="Riley R."/>
            <person name="Nagy L.G."/>
            <person name="Koehler G."/>
            <person name="Ransdell A.S."/>
            <person name="Younus H."/>
            <person name="Chow J."/>
            <person name="Chiniquy J."/>
            <person name="Lipzen A."/>
            <person name="Tritt A."/>
            <person name="Sun H."/>
            <person name="Haridas S."/>
            <person name="LaButti K."/>
            <person name="Ohm R.A."/>
            <person name="Kues U."/>
            <person name="Blanchette R.A."/>
            <person name="Grigoriev I.V."/>
            <person name="Minto R.E."/>
            <person name="Hibbett D.S."/>
        </authorList>
    </citation>
    <scope>NUCLEOTIDE SEQUENCE [LARGE SCALE GENOMIC DNA]</scope>
    <source>
        <strain evidence="1 2">FP15055 ss-10</strain>
    </source>
</reference>
<evidence type="ECO:0000313" key="2">
    <source>
        <dbReference type="Proteomes" id="UP000054007"/>
    </source>
</evidence>
<dbReference type="EMBL" id="KN880620">
    <property type="protein sequence ID" value="KIY64742.1"/>
    <property type="molecule type" value="Genomic_DNA"/>
</dbReference>
<keyword evidence="2" id="KW-1185">Reference proteome</keyword>
<protein>
    <submittedName>
        <fullName evidence="1">Uncharacterized protein</fullName>
    </submittedName>
</protein>
<gene>
    <name evidence="1" type="ORF">CYLTODRAFT_357982</name>
</gene>
<proteinExistence type="predicted"/>